<dbReference type="KEGG" id="ccb:Clocel_2585"/>
<dbReference type="AlphaFoldDB" id="D9SQT9"/>
<comment type="function">
    <text evidence="1">Ferredoxins are iron-sulfur proteins that transfer electrons in a wide variety of metabolic reactions.</text>
</comment>
<evidence type="ECO:0000256" key="6">
    <source>
        <dbReference type="ARBA" id="ARBA00023004"/>
    </source>
</evidence>
<accession>D9SQT9</accession>
<protein>
    <recommendedName>
        <fullName evidence="2">Ferredoxin</fullName>
    </recommendedName>
</protein>
<dbReference type="FunFam" id="3.30.70.20:FF:000035">
    <property type="entry name" value="Iron hydrogenase 1"/>
    <property type="match status" value="1"/>
</dbReference>
<evidence type="ECO:0000259" key="9">
    <source>
        <dbReference type="PROSITE" id="PS51379"/>
    </source>
</evidence>
<evidence type="ECO:0000256" key="5">
    <source>
        <dbReference type="ARBA" id="ARBA00022737"/>
    </source>
</evidence>
<name>D9SQT9_CLOC7</name>
<dbReference type="InterPro" id="IPR050157">
    <property type="entry name" value="PSI_iron-sulfur_center"/>
</dbReference>
<feature type="domain" description="4Fe-4S ferredoxin-type" evidence="9">
    <location>
        <begin position="155"/>
        <end position="184"/>
    </location>
</feature>
<keyword evidence="3" id="KW-0004">4Fe-4S</keyword>
<dbReference type="PROSITE" id="PS51085">
    <property type="entry name" value="2FE2S_FER_2"/>
    <property type="match status" value="1"/>
</dbReference>
<dbReference type="InterPro" id="IPR001041">
    <property type="entry name" value="2Fe-2S_ferredoxin-type"/>
</dbReference>
<dbReference type="GO" id="GO:0051539">
    <property type="term" value="F:4 iron, 4 sulfur cluster binding"/>
    <property type="evidence" value="ECO:0007669"/>
    <property type="project" value="UniProtKB-KW"/>
</dbReference>
<evidence type="ECO:0000256" key="3">
    <source>
        <dbReference type="ARBA" id="ARBA00022485"/>
    </source>
</evidence>
<dbReference type="HOGENOM" id="CLU_000422_11_3_9"/>
<dbReference type="OrthoDB" id="9803192at2"/>
<feature type="domain" description="2Fe-2S ferredoxin-type" evidence="8">
    <location>
        <begin position="1"/>
        <end position="79"/>
    </location>
</feature>
<dbReference type="PROSITE" id="PS00198">
    <property type="entry name" value="4FE4S_FER_1"/>
    <property type="match status" value="1"/>
</dbReference>
<keyword evidence="11" id="KW-1185">Reference proteome</keyword>
<dbReference type="Pfam" id="PF00037">
    <property type="entry name" value="Fer4"/>
    <property type="match status" value="1"/>
</dbReference>
<evidence type="ECO:0000313" key="10">
    <source>
        <dbReference type="EMBL" id="ADL52295.1"/>
    </source>
</evidence>
<dbReference type="SUPFAM" id="SSF54862">
    <property type="entry name" value="4Fe-4S ferredoxins"/>
    <property type="match status" value="1"/>
</dbReference>
<dbReference type="SUPFAM" id="SSF54292">
    <property type="entry name" value="2Fe-2S ferredoxin-like"/>
    <property type="match status" value="1"/>
</dbReference>
<organism evidence="10 11">
    <name type="scientific">Clostridium cellulovorans (strain ATCC 35296 / DSM 3052 / OCM 3 / 743B)</name>
    <dbReference type="NCBI Taxonomy" id="573061"/>
    <lineage>
        <taxon>Bacteria</taxon>
        <taxon>Bacillati</taxon>
        <taxon>Bacillota</taxon>
        <taxon>Clostridia</taxon>
        <taxon>Eubacteriales</taxon>
        <taxon>Clostridiaceae</taxon>
        <taxon>Clostridium</taxon>
    </lineage>
</organism>
<gene>
    <name evidence="10" type="ordered locus">Clocel_2585</name>
</gene>
<dbReference type="InterPro" id="IPR017896">
    <property type="entry name" value="4Fe4S_Fe-S-bd"/>
</dbReference>
<evidence type="ECO:0000256" key="1">
    <source>
        <dbReference type="ARBA" id="ARBA00003532"/>
    </source>
</evidence>
<dbReference type="PROSITE" id="PS51379">
    <property type="entry name" value="4FE4S_FER_2"/>
    <property type="match status" value="1"/>
</dbReference>
<dbReference type="Gene3D" id="3.30.70.20">
    <property type="match status" value="1"/>
</dbReference>
<dbReference type="GO" id="GO:0046872">
    <property type="term" value="F:metal ion binding"/>
    <property type="evidence" value="ECO:0007669"/>
    <property type="project" value="UniProtKB-KW"/>
</dbReference>
<keyword evidence="6" id="KW-0408">Iron</keyword>
<dbReference type="Proteomes" id="UP000002730">
    <property type="component" value="Chromosome"/>
</dbReference>
<dbReference type="PANTHER" id="PTHR24960:SF84">
    <property type="entry name" value="HYDROGENASE SUBUNIT"/>
    <property type="match status" value="1"/>
</dbReference>
<dbReference type="PANTHER" id="PTHR24960">
    <property type="entry name" value="PHOTOSYSTEM I IRON-SULFUR CENTER-RELATED"/>
    <property type="match status" value="1"/>
</dbReference>
<evidence type="ECO:0000256" key="7">
    <source>
        <dbReference type="ARBA" id="ARBA00023014"/>
    </source>
</evidence>
<proteinExistence type="predicted"/>
<dbReference type="CDD" id="cd00207">
    <property type="entry name" value="fer2"/>
    <property type="match status" value="1"/>
</dbReference>
<dbReference type="eggNOG" id="COG3383">
    <property type="taxonomic scope" value="Bacteria"/>
</dbReference>
<dbReference type="Gene3D" id="3.10.20.740">
    <property type="match status" value="1"/>
</dbReference>
<reference evidence="10 11" key="1">
    <citation type="submission" date="2010-08" db="EMBL/GenBank/DDBJ databases">
        <title>Complete sequence of Clostridium cellulovorans 743B.</title>
        <authorList>
            <consortium name="US DOE Joint Genome Institute"/>
            <person name="Lucas S."/>
            <person name="Copeland A."/>
            <person name="Lapidus A."/>
            <person name="Cheng J.-F."/>
            <person name="Bruce D."/>
            <person name="Goodwin L."/>
            <person name="Pitluck S."/>
            <person name="Chertkov O."/>
            <person name="Detter J.C."/>
            <person name="Han C."/>
            <person name="Tapia R."/>
            <person name="Land M."/>
            <person name="Hauser L."/>
            <person name="Chang Y.-J."/>
            <person name="Jeffries C."/>
            <person name="Kyrpides N."/>
            <person name="Ivanova N."/>
            <person name="Mikhailova N."/>
            <person name="Hemme C.L."/>
            <person name="Woyke T."/>
        </authorList>
    </citation>
    <scope>NUCLEOTIDE SEQUENCE [LARGE SCALE GENOMIC DNA]</scope>
    <source>
        <strain evidence="11">ATCC 35296 / DSM 3052 / OCM 3 / 743B</strain>
    </source>
</reference>
<keyword evidence="7" id="KW-0411">Iron-sulfur</keyword>
<evidence type="ECO:0000259" key="8">
    <source>
        <dbReference type="PROSITE" id="PS51085"/>
    </source>
</evidence>
<dbReference type="STRING" id="573061.Clocel_2585"/>
<keyword evidence="4" id="KW-0479">Metal-binding</keyword>
<dbReference type="RefSeq" id="WP_010075555.1">
    <property type="nucleotide sequence ID" value="NC_014393.1"/>
</dbReference>
<evidence type="ECO:0000256" key="2">
    <source>
        <dbReference type="ARBA" id="ARBA00013529"/>
    </source>
</evidence>
<dbReference type="InterPro" id="IPR036010">
    <property type="entry name" value="2Fe-2S_ferredoxin-like_sf"/>
</dbReference>
<evidence type="ECO:0000256" key="4">
    <source>
        <dbReference type="ARBA" id="ARBA00022723"/>
    </source>
</evidence>
<sequence>MKVTIDRREVIVEKKETILALAVKLNIEIPTLCHHHGLEAYGGCRLCIVEVEKNGRKKLDTACTRYLEDGMIITTSTEEIVEKRKLIAELLLARIPDSKELKEKFQKIGVTKSRFESDNYQCLLYCGKCIRVCKEKMGIEAISFIGRGYKTRVGTPFFIDSEVCIGCGACAEICPIGTIKVKDEDSTRYIEYFNTSIELKKCKECGKFFSTKKIIEKLQKDYSNKTDFDLCEECKKNEAMLKFRRVKI</sequence>
<keyword evidence="5" id="KW-0677">Repeat</keyword>
<dbReference type="EMBL" id="CP002160">
    <property type="protein sequence ID" value="ADL52295.1"/>
    <property type="molecule type" value="Genomic_DNA"/>
</dbReference>
<dbReference type="Pfam" id="PF13510">
    <property type="entry name" value="Fer2_4"/>
    <property type="match status" value="1"/>
</dbReference>
<dbReference type="InterPro" id="IPR017900">
    <property type="entry name" value="4Fe4S_Fe_S_CS"/>
</dbReference>
<evidence type="ECO:0000313" key="11">
    <source>
        <dbReference type="Proteomes" id="UP000002730"/>
    </source>
</evidence>